<dbReference type="PROSITE" id="PS51362">
    <property type="entry name" value="TGF_BETA_2"/>
    <property type="match status" value="1"/>
</dbReference>
<dbReference type="AlphaFoldDB" id="A0AAV9S8K1"/>
<evidence type="ECO:0000256" key="4">
    <source>
        <dbReference type="SAM" id="SignalP"/>
    </source>
</evidence>
<evidence type="ECO:0000256" key="1">
    <source>
        <dbReference type="ARBA" id="ARBA00004613"/>
    </source>
</evidence>
<evidence type="ECO:0000313" key="7">
    <source>
        <dbReference type="Proteomes" id="UP001311232"/>
    </source>
</evidence>
<dbReference type="Proteomes" id="UP001311232">
    <property type="component" value="Unassembled WGS sequence"/>
</dbReference>
<dbReference type="SUPFAM" id="SSF57501">
    <property type="entry name" value="Cystine-knot cytokines"/>
    <property type="match status" value="1"/>
</dbReference>
<dbReference type="Pfam" id="PF00019">
    <property type="entry name" value="TGF_beta"/>
    <property type="match status" value="1"/>
</dbReference>
<comment type="subcellular location">
    <subcellularLocation>
        <location evidence="1">Secreted</location>
    </subcellularLocation>
</comment>
<comment type="similarity">
    <text evidence="3">Belongs to the TGF-beta family.</text>
</comment>
<keyword evidence="2" id="KW-0964">Secreted</keyword>
<dbReference type="GO" id="GO:0008083">
    <property type="term" value="F:growth factor activity"/>
    <property type="evidence" value="ECO:0007669"/>
    <property type="project" value="UniProtKB-KW"/>
</dbReference>
<proteinExistence type="inferred from homology"/>
<evidence type="ECO:0000256" key="3">
    <source>
        <dbReference type="RuleBase" id="RU000354"/>
    </source>
</evidence>
<sequence length="215" mass="23333">MSFAFIGLMMLLGSSVVIAFVLHPSNEEPAASADSQFAHQRCQNESLQSIRKGLLRALNMQTEPQLPAGAIESVREQWQRTFSIFPQSVKNTAAATDYSVLHDIGNRTDLKCCSASSEIFMKDLGWDSWVIHPLSLTIVQCALCNPAYGTMQCPSSSSSVQEASSQDHLPCCQPSLQETLNLVYMDETGTIVISALELTRSCGCGPGNAQQPSTK</sequence>
<reference evidence="6 7" key="1">
    <citation type="submission" date="2021-06" db="EMBL/GenBank/DDBJ databases">
        <authorList>
            <person name="Palmer J.M."/>
        </authorList>
    </citation>
    <scope>NUCLEOTIDE SEQUENCE [LARGE SCALE GENOMIC DNA]</scope>
    <source>
        <strain evidence="6 7">MEX-2019</strain>
        <tissue evidence="6">Muscle</tissue>
    </source>
</reference>
<dbReference type="Gene3D" id="2.10.90.10">
    <property type="entry name" value="Cystine-knot cytokines"/>
    <property type="match status" value="1"/>
</dbReference>
<feature type="signal peptide" evidence="4">
    <location>
        <begin position="1"/>
        <end position="19"/>
    </location>
</feature>
<organism evidence="6 7">
    <name type="scientific">Crenichthys baileyi</name>
    <name type="common">White River springfish</name>
    <dbReference type="NCBI Taxonomy" id="28760"/>
    <lineage>
        <taxon>Eukaryota</taxon>
        <taxon>Metazoa</taxon>
        <taxon>Chordata</taxon>
        <taxon>Craniata</taxon>
        <taxon>Vertebrata</taxon>
        <taxon>Euteleostomi</taxon>
        <taxon>Actinopterygii</taxon>
        <taxon>Neopterygii</taxon>
        <taxon>Teleostei</taxon>
        <taxon>Neoteleostei</taxon>
        <taxon>Acanthomorphata</taxon>
        <taxon>Ovalentaria</taxon>
        <taxon>Atherinomorphae</taxon>
        <taxon>Cyprinodontiformes</taxon>
        <taxon>Goodeidae</taxon>
        <taxon>Crenichthys</taxon>
    </lineage>
</organism>
<evidence type="ECO:0000313" key="6">
    <source>
        <dbReference type="EMBL" id="KAK5617682.1"/>
    </source>
</evidence>
<dbReference type="GO" id="GO:0005576">
    <property type="term" value="C:extracellular region"/>
    <property type="evidence" value="ECO:0007669"/>
    <property type="project" value="UniProtKB-SubCell"/>
</dbReference>
<keyword evidence="4" id="KW-0732">Signal</keyword>
<gene>
    <name evidence="6" type="ORF">CRENBAI_001660</name>
</gene>
<accession>A0AAV9S8K1</accession>
<dbReference type="InterPro" id="IPR029034">
    <property type="entry name" value="Cystine-knot_cytokine"/>
</dbReference>
<name>A0AAV9S8K1_9TELE</name>
<keyword evidence="7" id="KW-1185">Reference proteome</keyword>
<comment type="caution">
    <text evidence="6">The sequence shown here is derived from an EMBL/GenBank/DDBJ whole genome shotgun (WGS) entry which is preliminary data.</text>
</comment>
<dbReference type="EMBL" id="JAHHUM010000680">
    <property type="protein sequence ID" value="KAK5617682.1"/>
    <property type="molecule type" value="Genomic_DNA"/>
</dbReference>
<protein>
    <recommendedName>
        <fullName evidence="5">TGF-beta family profile domain-containing protein</fullName>
    </recommendedName>
</protein>
<evidence type="ECO:0000259" key="5">
    <source>
        <dbReference type="PROSITE" id="PS51362"/>
    </source>
</evidence>
<evidence type="ECO:0000256" key="2">
    <source>
        <dbReference type="ARBA" id="ARBA00022525"/>
    </source>
</evidence>
<feature type="chain" id="PRO_5043575272" description="TGF-beta family profile domain-containing protein" evidence="4">
    <location>
        <begin position="20"/>
        <end position="215"/>
    </location>
</feature>
<dbReference type="InterPro" id="IPR001839">
    <property type="entry name" value="TGF-b_C"/>
</dbReference>
<keyword evidence="3" id="KW-0339">Growth factor</keyword>
<dbReference type="CDD" id="cd19379">
    <property type="entry name" value="TGF_beta_GSDF"/>
    <property type="match status" value="1"/>
</dbReference>
<dbReference type="SMART" id="SM00204">
    <property type="entry name" value="TGFB"/>
    <property type="match status" value="1"/>
</dbReference>
<feature type="domain" description="TGF-beta family profile" evidence="5">
    <location>
        <begin position="89"/>
        <end position="205"/>
    </location>
</feature>